<evidence type="ECO:0000256" key="1">
    <source>
        <dbReference type="SAM" id="MobiDB-lite"/>
    </source>
</evidence>
<evidence type="ECO:0000313" key="2">
    <source>
        <dbReference type="EMBL" id="KHN42220.1"/>
    </source>
</evidence>
<gene>
    <name evidence="2" type="ORF">glysoja_042882</name>
</gene>
<sequence>MPHSSSQVHSTLVEPPLQPSLAPQSCVPSYSTAIPPSIPTAQNLVSASHPPLRTMPHKAKHSKKRGSHGISNLVAHASSQAQSYAPTLSHIPSSIPTTLDPLSRSLLPQNVFSSILNLICQAAYQGYSMLEELPQHSSKLAQPFAPTITDIRPSIPIAQDLVSQSNIPSCSMLRKSKRSKKRVSHAISNLMPHASSQGHSKPMELPLQPSELAQPCAPPVVLVPSSISVTQDPVLPSDPSSIPVNQDPVLPSDPSSIPVNQDLVSPSDSSSIPANQDPSSIAVNQDPVSPSDSSSIPVNQDPVSPSDPSSSPILKI</sequence>
<feature type="compositionally biased region" description="Polar residues" evidence="1">
    <location>
        <begin position="253"/>
        <end position="282"/>
    </location>
</feature>
<dbReference type="Proteomes" id="UP000053555">
    <property type="component" value="Unassembled WGS sequence"/>
</dbReference>
<proteinExistence type="predicted"/>
<feature type="compositionally biased region" description="Polar residues" evidence="1">
    <location>
        <begin position="1"/>
        <end position="10"/>
    </location>
</feature>
<reference evidence="2" key="1">
    <citation type="submission" date="2014-07" db="EMBL/GenBank/DDBJ databases">
        <title>Identification of a novel salt tolerance gene in wild soybean by whole-genome sequencing.</title>
        <authorList>
            <person name="Lam H.-M."/>
            <person name="Qi X."/>
            <person name="Li M.-W."/>
            <person name="Liu X."/>
            <person name="Xie M."/>
            <person name="Ni M."/>
            <person name="Xu X."/>
        </authorList>
    </citation>
    <scope>NUCLEOTIDE SEQUENCE [LARGE SCALE GENOMIC DNA]</scope>
    <source>
        <tissue evidence="2">Root</tissue>
    </source>
</reference>
<feature type="region of interest" description="Disordered" evidence="1">
    <location>
        <begin position="192"/>
        <end position="211"/>
    </location>
</feature>
<dbReference type="AlphaFoldDB" id="A0A0B2SAN3"/>
<feature type="compositionally biased region" description="Basic residues" evidence="1">
    <location>
        <begin position="55"/>
        <end position="67"/>
    </location>
</feature>
<accession>A0A0B2SAN3</accession>
<feature type="region of interest" description="Disordered" evidence="1">
    <location>
        <begin position="232"/>
        <end position="316"/>
    </location>
</feature>
<feature type="region of interest" description="Disordered" evidence="1">
    <location>
        <begin position="1"/>
        <end position="20"/>
    </location>
</feature>
<feature type="compositionally biased region" description="Low complexity" evidence="1">
    <location>
        <begin position="283"/>
        <end position="316"/>
    </location>
</feature>
<protein>
    <submittedName>
        <fullName evidence="2">Uncharacterized protein</fullName>
    </submittedName>
</protein>
<organism evidence="2">
    <name type="scientific">Glycine soja</name>
    <name type="common">Wild soybean</name>
    <dbReference type="NCBI Taxonomy" id="3848"/>
    <lineage>
        <taxon>Eukaryota</taxon>
        <taxon>Viridiplantae</taxon>
        <taxon>Streptophyta</taxon>
        <taxon>Embryophyta</taxon>
        <taxon>Tracheophyta</taxon>
        <taxon>Spermatophyta</taxon>
        <taxon>Magnoliopsida</taxon>
        <taxon>eudicotyledons</taxon>
        <taxon>Gunneridae</taxon>
        <taxon>Pentapetalae</taxon>
        <taxon>rosids</taxon>
        <taxon>fabids</taxon>
        <taxon>Fabales</taxon>
        <taxon>Fabaceae</taxon>
        <taxon>Papilionoideae</taxon>
        <taxon>50 kb inversion clade</taxon>
        <taxon>NPAAA clade</taxon>
        <taxon>indigoferoid/millettioid clade</taxon>
        <taxon>Phaseoleae</taxon>
        <taxon>Glycine</taxon>
        <taxon>Glycine subgen. Soja</taxon>
    </lineage>
</organism>
<feature type="region of interest" description="Disordered" evidence="1">
    <location>
        <begin position="41"/>
        <end position="68"/>
    </location>
</feature>
<name>A0A0B2SAN3_GLYSO</name>
<dbReference type="EMBL" id="KN644699">
    <property type="protein sequence ID" value="KHN42220.1"/>
    <property type="molecule type" value="Genomic_DNA"/>
</dbReference>